<dbReference type="InterPro" id="IPR006700">
    <property type="entry name" value="RsmE"/>
</dbReference>
<keyword evidence="4 10" id="KW-0698">rRNA processing</keyword>
<proteinExistence type="inferred from homology"/>
<dbReference type="GO" id="GO:0070042">
    <property type="term" value="F:rRNA (uridine-N3-)-methyltransferase activity"/>
    <property type="evidence" value="ECO:0007669"/>
    <property type="project" value="TreeGrafter"/>
</dbReference>
<keyword evidence="6 10" id="KW-0808">Transferase</keyword>
<evidence type="ECO:0000256" key="2">
    <source>
        <dbReference type="ARBA" id="ARBA00005528"/>
    </source>
</evidence>
<comment type="catalytic activity">
    <reaction evidence="9 10">
        <text>uridine(1498) in 16S rRNA + S-adenosyl-L-methionine = N(3)-methyluridine(1498) in 16S rRNA + S-adenosyl-L-homocysteine + H(+)</text>
        <dbReference type="Rhea" id="RHEA:42920"/>
        <dbReference type="Rhea" id="RHEA-COMP:10283"/>
        <dbReference type="Rhea" id="RHEA-COMP:10284"/>
        <dbReference type="ChEBI" id="CHEBI:15378"/>
        <dbReference type="ChEBI" id="CHEBI:57856"/>
        <dbReference type="ChEBI" id="CHEBI:59789"/>
        <dbReference type="ChEBI" id="CHEBI:65315"/>
        <dbReference type="ChEBI" id="CHEBI:74502"/>
        <dbReference type="EC" id="2.1.1.193"/>
    </reaction>
</comment>
<evidence type="ECO:0000259" key="11">
    <source>
        <dbReference type="Pfam" id="PF04452"/>
    </source>
</evidence>
<evidence type="ECO:0000256" key="7">
    <source>
        <dbReference type="ARBA" id="ARBA00022691"/>
    </source>
</evidence>
<comment type="similarity">
    <text evidence="2 10">Belongs to the RNA methyltransferase RsmE family.</text>
</comment>
<dbReference type="InterPro" id="IPR015947">
    <property type="entry name" value="PUA-like_sf"/>
</dbReference>
<dbReference type="Proteomes" id="UP000262583">
    <property type="component" value="Chromosome"/>
</dbReference>
<evidence type="ECO:0000256" key="4">
    <source>
        <dbReference type="ARBA" id="ARBA00022552"/>
    </source>
</evidence>
<evidence type="ECO:0000256" key="5">
    <source>
        <dbReference type="ARBA" id="ARBA00022603"/>
    </source>
</evidence>
<evidence type="ECO:0000259" key="12">
    <source>
        <dbReference type="Pfam" id="PF20260"/>
    </source>
</evidence>
<evidence type="ECO:0000256" key="10">
    <source>
        <dbReference type="PIRNR" id="PIRNR015601"/>
    </source>
</evidence>
<gene>
    <name evidence="13" type="ORF">BRCON_1595</name>
</gene>
<dbReference type="AlphaFoldDB" id="A0A2Z4Y6N4"/>
<dbReference type="Gene3D" id="3.40.1280.10">
    <property type="match status" value="1"/>
</dbReference>
<evidence type="ECO:0000313" key="14">
    <source>
        <dbReference type="Proteomes" id="UP000262583"/>
    </source>
</evidence>
<evidence type="ECO:0000256" key="6">
    <source>
        <dbReference type="ARBA" id="ARBA00022679"/>
    </source>
</evidence>
<dbReference type="Pfam" id="PF04452">
    <property type="entry name" value="Methyltrans_RNA"/>
    <property type="match status" value="1"/>
</dbReference>
<dbReference type="InterPro" id="IPR029026">
    <property type="entry name" value="tRNA_m1G_MTases_N"/>
</dbReference>
<keyword evidence="7 10" id="KW-0949">S-adenosyl-L-methionine</keyword>
<name>A0A2Z4Y6N4_SUMC1</name>
<dbReference type="PIRSF" id="PIRSF015601">
    <property type="entry name" value="MTase_slr0722"/>
    <property type="match status" value="1"/>
</dbReference>
<comment type="subcellular location">
    <subcellularLocation>
        <location evidence="1 10">Cytoplasm</location>
    </subcellularLocation>
</comment>
<evidence type="ECO:0000256" key="9">
    <source>
        <dbReference type="ARBA" id="ARBA00047944"/>
    </source>
</evidence>
<feature type="domain" description="Ribosomal RNA small subunit methyltransferase E methyltransferase" evidence="11">
    <location>
        <begin position="76"/>
        <end position="237"/>
    </location>
</feature>
<evidence type="ECO:0000256" key="1">
    <source>
        <dbReference type="ARBA" id="ARBA00004496"/>
    </source>
</evidence>
<organism evidence="13 14">
    <name type="scientific">Sumerlaea chitinivorans</name>
    <dbReference type="NCBI Taxonomy" id="2250252"/>
    <lineage>
        <taxon>Bacteria</taxon>
        <taxon>Candidatus Sumerlaeota</taxon>
        <taxon>Candidatus Sumerlaeia</taxon>
        <taxon>Candidatus Sumerlaeales</taxon>
        <taxon>Candidatus Sumerlaeaceae</taxon>
        <taxon>Candidatus Sumerlaea</taxon>
    </lineage>
</organism>
<dbReference type="InterPro" id="IPR029028">
    <property type="entry name" value="Alpha/beta_knot_MTases"/>
</dbReference>
<feature type="domain" description="Ribosomal RNA small subunit methyltransferase E PUA-like" evidence="12">
    <location>
        <begin position="20"/>
        <end position="62"/>
    </location>
</feature>
<dbReference type="InterPro" id="IPR046886">
    <property type="entry name" value="RsmE_MTase_dom"/>
</dbReference>
<dbReference type="EMBL" id="CP030759">
    <property type="protein sequence ID" value="AXA36372.1"/>
    <property type="molecule type" value="Genomic_DNA"/>
</dbReference>
<sequence>MSERFHIGNQRVEIGMLLTLDEEESHHLARVMRIRSGATVRLFGDGREYDAIIRDVGRRVTVEVLAERSPLSPPRISLTLAIPWLRGGRTEFLIQKLTELGAERVIVYHADRQVMRPEPEKLERLRRVAIEACKQCERAEVPRIETVANLEEVLATPLPVGGLRVVAAERSDAPRMSEILQTWFSQFRPYNEQRPACLIITGPEGGFSPDELSACEGRSQFVSLGPRILRADTAPIVGAVLALAAAEEI</sequence>
<dbReference type="NCBIfam" id="TIGR00046">
    <property type="entry name" value="RsmE family RNA methyltransferase"/>
    <property type="match status" value="1"/>
</dbReference>
<reference evidence="13 14" key="1">
    <citation type="submission" date="2018-05" db="EMBL/GenBank/DDBJ databases">
        <title>A metagenomic window into the 2 km-deep terrestrial subsurface aquifer revealed taxonomically and functionally diverse microbial community comprising novel uncultured bacterial lineages.</title>
        <authorList>
            <person name="Kadnikov V.V."/>
            <person name="Mardanov A.V."/>
            <person name="Beletsky A.V."/>
            <person name="Banks D."/>
            <person name="Pimenov N.V."/>
            <person name="Frank Y.A."/>
            <person name="Karnachuk O.V."/>
            <person name="Ravin N.V."/>
        </authorList>
    </citation>
    <scope>NUCLEOTIDE SEQUENCE [LARGE SCALE GENOMIC DNA]</scope>
    <source>
        <strain evidence="13">BY</strain>
    </source>
</reference>
<keyword evidence="5 10" id="KW-0489">Methyltransferase</keyword>
<dbReference type="GO" id="GO:0070475">
    <property type="term" value="P:rRNA base methylation"/>
    <property type="evidence" value="ECO:0007669"/>
    <property type="project" value="TreeGrafter"/>
</dbReference>
<dbReference type="SUPFAM" id="SSF75217">
    <property type="entry name" value="alpha/beta knot"/>
    <property type="match status" value="1"/>
</dbReference>
<keyword evidence="3 10" id="KW-0963">Cytoplasm</keyword>
<dbReference type="KEGG" id="schv:BRCON_1595"/>
<dbReference type="SUPFAM" id="SSF88697">
    <property type="entry name" value="PUA domain-like"/>
    <property type="match status" value="1"/>
</dbReference>
<dbReference type="EC" id="2.1.1.193" evidence="10"/>
<dbReference type="InterPro" id="IPR046887">
    <property type="entry name" value="RsmE_PUA-like"/>
</dbReference>
<dbReference type="Pfam" id="PF20260">
    <property type="entry name" value="PUA_4"/>
    <property type="match status" value="1"/>
</dbReference>
<dbReference type="GO" id="GO:0005737">
    <property type="term" value="C:cytoplasm"/>
    <property type="evidence" value="ECO:0007669"/>
    <property type="project" value="UniProtKB-SubCell"/>
</dbReference>
<protein>
    <recommendedName>
        <fullName evidence="10">Ribosomal RNA small subunit methyltransferase E</fullName>
        <ecNumber evidence="10">2.1.1.193</ecNumber>
    </recommendedName>
</protein>
<dbReference type="PANTHER" id="PTHR30027:SF3">
    <property type="entry name" value="16S RRNA (URACIL(1498)-N(3))-METHYLTRANSFERASE"/>
    <property type="match status" value="1"/>
</dbReference>
<comment type="function">
    <text evidence="8 10">Specifically methylates the N3 position of the uracil ring of uridine 1498 (m3U1498) in 16S rRNA. Acts on the fully assembled 30S ribosomal subunit.</text>
</comment>
<dbReference type="CDD" id="cd18084">
    <property type="entry name" value="RsmE-like"/>
    <property type="match status" value="1"/>
</dbReference>
<evidence type="ECO:0000256" key="3">
    <source>
        <dbReference type="ARBA" id="ARBA00022490"/>
    </source>
</evidence>
<accession>A0A2Z4Y6N4</accession>
<evidence type="ECO:0000313" key="13">
    <source>
        <dbReference type="EMBL" id="AXA36372.1"/>
    </source>
</evidence>
<evidence type="ECO:0000256" key="8">
    <source>
        <dbReference type="ARBA" id="ARBA00025699"/>
    </source>
</evidence>
<dbReference type="PANTHER" id="PTHR30027">
    <property type="entry name" value="RIBOSOMAL RNA SMALL SUBUNIT METHYLTRANSFERASE E"/>
    <property type="match status" value="1"/>
</dbReference>